<proteinExistence type="predicted"/>
<evidence type="ECO:0000313" key="2">
    <source>
        <dbReference type="EMBL" id="MFD2554157.1"/>
    </source>
</evidence>
<reference evidence="3" key="1">
    <citation type="journal article" date="2019" name="Int. J. Syst. Evol. Microbiol.">
        <title>The Global Catalogue of Microorganisms (GCM) 10K type strain sequencing project: providing services to taxonomists for standard genome sequencing and annotation.</title>
        <authorList>
            <consortium name="The Broad Institute Genomics Platform"/>
            <consortium name="The Broad Institute Genome Sequencing Center for Infectious Disease"/>
            <person name="Wu L."/>
            <person name="Ma J."/>
        </authorList>
    </citation>
    <scope>NUCLEOTIDE SEQUENCE [LARGE SCALE GENOMIC DNA]</scope>
    <source>
        <strain evidence="3">KCTC 52298</strain>
    </source>
</reference>
<accession>A0ABW5L2P1</accession>
<evidence type="ECO:0008006" key="4">
    <source>
        <dbReference type="Google" id="ProtNLM"/>
    </source>
</evidence>
<keyword evidence="1" id="KW-1133">Transmembrane helix</keyword>
<keyword evidence="1" id="KW-0472">Membrane</keyword>
<dbReference type="RefSeq" id="WP_210356040.1">
    <property type="nucleotide sequence ID" value="NZ_JAEQMU010000006.1"/>
</dbReference>
<evidence type="ECO:0000256" key="1">
    <source>
        <dbReference type="SAM" id="Phobius"/>
    </source>
</evidence>
<sequence length="285" mass="31961">MTKKYIPSGAFSFTGVLKTVLFGILGCILLPLLYVLVNHWIPNIWFAAISAVMFGLGLGFFIDLGIGLGKIRNIKVAAVIGVFYGLLAYYMQWIFFDEFMYNTNGFSLNRDQEGFTSLFDNIFFLFTHPQALVEEIVALNEVGTFRVEGSSTVSGAVLWALWFGEFAVILISVVLAVMFGKASEPFSEQNDAWMVRRKPFAKIPYIESKDELIEALDSGDLSLLKQPMESIDSTNFAEVIVFESNGDPVKYITVVNTSVVRQKLGKDNIRKDVLIKYYPITDPSF</sequence>
<dbReference type="Proteomes" id="UP001597440">
    <property type="component" value="Unassembled WGS sequence"/>
</dbReference>
<feature type="transmembrane region" description="Helical" evidence="1">
    <location>
        <begin position="76"/>
        <end position="96"/>
    </location>
</feature>
<feature type="transmembrane region" description="Helical" evidence="1">
    <location>
        <begin position="43"/>
        <end position="64"/>
    </location>
</feature>
<dbReference type="EMBL" id="JBHULD010000008">
    <property type="protein sequence ID" value="MFD2554157.1"/>
    <property type="molecule type" value="Genomic_DNA"/>
</dbReference>
<comment type="caution">
    <text evidence="2">The sequence shown here is derived from an EMBL/GenBank/DDBJ whole genome shotgun (WGS) entry which is preliminary data.</text>
</comment>
<evidence type="ECO:0000313" key="3">
    <source>
        <dbReference type="Proteomes" id="UP001597440"/>
    </source>
</evidence>
<name>A0ABW5L2P1_9SPHI</name>
<feature type="transmembrane region" description="Helical" evidence="1">
    <location>
        <begin position="156"/>
        <end position="179"/>
    </location>
</feature>
<gene>
    <name evidence="2" type="ORF">ACFSQW_07140</name>
</gene>
<protein>
    <recommendedName>
        <fullName evidence="4">DUF4199 domain-containing protein</fullName>
    </recommendedName>
</protein>
<organism evidence="2 3">
    <name type="scientific">Sphingobacterium tabacisoli</name>
    <dbReference type="NCBI Taxonomy" id="2044855"/>
    <lineage>
        <taxon>Bacteria</taxon>
        <taxon>Pseudomonadati</taxon>
        <taxon>Bacteroidota</taxon>
        <taxon>Sphingobacteriia</taxon>
        <taxon>Sphingobacteriales</taxon>
        <taxon>Sphingobacteriaceae</taxon>
        <taxon>Sphingobacterium</taxon>
    </lineage>
</organism>
<keyword evidence="1" id="KW-0812">Transmembrane</keyword>
<keyword evidence="3" id="KW-1185">Reference proteome</keyword>
<feature type="transmembrane region" description="Helical" evidence="1">
    <location>
        <begin position="20"/>
        <end position="37"/>
    </location>
</feature>